<protein>
    <submittedName>
        <fullName evidence="1">Uncharacterized protein</fullName>
    </submittedName>
</protein>
<dbReference type="EMBL" id="SNSA01000003">
    <property type="protein sequence ID" value="TEU28148.1"/>
    <property type="molecule type" value="Genomic_DNA"/>
</dbReference>
<name>A0A5E9PJT9_9GAMM</name>
<evidence type="ECO:0000313" key="1">
    <source>
        <dbReference type="EMBL" id="TEU28148.1"/>
    </source>
</evidence>
<proteinExistence type="predicted"/>
<dbReference type="Proteomes" id="UP000297445">
    <property type="component" value="Unassembled WGS sequence"/>
</dbReference>
<organism evidence="1 2">
    <name type="scientific">Acinetobacter seifertii</name>
    <dbReference type="NCBI Taxonomy" id="1530123"/>
    <lineage>
        <taxon>Bacteria</taxon>
        <taxon>Pseudomonadati</taxon>
        <taxon>Pseudomonadota</taxon>
        <taxon>Gammaproteobacteria</taxon>
        <taxon>Moraxellales</taxon>
        <taxon>Moraxellaceae</taxon>
        <taxon>Acinetobacter</taxon>
        <taxon>Acinetobacter calcoaceticus/baumannii complex</taxon>
    </lineage>
</organism>
<gene>
    <name evidence="1" type="ORF">E2R16_06755</name>
</gene>
<sequence length="70" mass="7978">MAETTNVNTTETRASESKNITAIATTTAFINKFRTKQKAIFYQIRIYEAENIAKLAVLYIKQSLICFVIE</sequence>
<dbReference type="AlphaFoldDB" id="A0A5E9PJT9"/>
<reference evidence="1 2" key="1">
    <citation type="submission" date="2019-03" db="EMBL/GenBank/DDBJ databases">
        <title>Draft genome sequence of an environmental Acinetobacter seifertii from Brazil.</title>
        <authorList>
            <person name="Furlan J.P.R."/>
            <person name="Stehling E.G."/>
        </authorList>
    </citation>
    <scope>NUCLEOTIDE SEQUENCE [LARGE SCALE GENOMIC DNA]</scope>
    <source>
        <strain evidence="1 2">SAb133</strain>
    </source>
</reference>
<evidence type="ECO:0000313" key="2">
    <source>
        <dbReference type="Proteomes" id="UP000297445"/>
    </source>
</evidence>
<comment type="caution">
    <text evidence="1">The sequence shown here is derived from an EMBL/GenBank/DDBJ whole genome shotgun (WGS) entry which is preliminary data.</text>
</comment>
<accession>A0A5E9PJT9</accession>